<keyword evidence="4" id="KW-0862">Zinc</keyword>
<protein>
    <recommendedName>
        <fullName evidence="8">Creatinine amidohydrolase</fullName>
    </recommendedName>
</protein>
<dbReference type="Proteomes" id="UP000031740">
    <property type="component" value="Unassembled WGS sequence"/>
</dbReference>
<dbReference type="GO" id="GO:0016811">
    <property type="term" value="F:hydrolase activity, acting on carbon-nitrogen (but not peptide) bonds, in linear amides"/>
    <property type="evidence" value="ECO:0007669"/>
    <property type="project" value="TreeGrafter"/>
</dbReference>
<dbReference type="STRING" id="1293911.H710_01143"/>
<dbReference type="PANTHER" id="PTHR35005">
    <property type="entry name" value="3-DEHYDRO-SCYLLO-INOSOSE HYDROLASE"/>
    <property type="match status" value="1"/>
</dbReference>
<dbReference type="InterPro" id="IPR003785">
    <property type="entry name" value="Creatininase/forma_Hydrolase"/>
</dbReference>
<name>A0A072QXX9_BARBA</name>
<gene>
    <name evidence="6" type="ORF">H710_01143</name>
</gene>
<proteinExistence type="inferred from homology"/>
<dbReference type="InterPro" id="IPR024087">
    <property type="entry name" value="Creatininase-like_sf"/>
</dbReference>
<comment type="caution">
    <text evidence="6">The sequence shown here is derived from an EMBL/GenBank/DDBJ whole genome shotgun (WGS) entry which is preliminary data.</text>
</comment>
<comment type="similarity">
    <text evidence="5">Belongs to the creatininase superfamily.</text>
</comment>
<dbReference type="GO" id="GO:0046872">
    <property type="term" value="F:metal ion binding"/>
    <property type="evidence" value="ECO:0007669"/>
    <property type="project" value="UniProtKB-KW"/>
</dbReference>
<keyword evidence="3" id="KW-0378">Hydrolase</keyword>
<dbReference type="HOGENOM" id="CLU_055029_0_0_5"/>
<evidence type="ECO:0000256" key="4">
    <source>
        <dbReference type="ARBA" id="ARBA00022833"/>
    </source>
</evidence>
<accession>A0A072QXX9</accession>
<dbReference type="SUPFAM" id="SSF102215">
    <property type="entry name" value="Creatininase"/>
    <property type="match status" value="1"/>
</dbReference>
<dbReference type="AlphaFoldDB" id="A0A072QXX9"/>
<evidence type="ECO:0000313" key="7">
    <source>
        <dbReference type="Proteomes" id="UP000031740"/>
    </source>
</evidence>
<dbReference type="Pfam" id="PF02633">
    <property type="entry name" value="Creatininase"/>
    <property type="match status" value="1"/>
</dbReference>
<dbReference type="PATRIC" id="fig|1293911.3.peg.1183"/>
<dbReference type="GO" id="GO:0009231">
    <property type="term" value="P:riboflavin biosynthetic process"/>
    <property type="evidence" value="ECO:0007669"/>
    <property type="project" value="TreeGrafter"/>
</dbReference>
<comment type="cofactor">
    <cofactor evidence="1">
        <name>Zn(2+)</name>
        <dbReference type="ChEBI" id="CHEBI:29105"/>
    </cofactor>
</comment>
<evidence type="ECO:0000256" key="2">
    <source>
        <dbReference type="ARBA" id="ARBA00022723"/>
    </source>
</evidence>
<dbReference type="PANTHER" id="PTHR35005:SF1">
    <property type="entry name" value="2-AMINO-5-FORMYLAMINO-6-RIBOSYLAMINOPYRIMIDIN-4(3H)-ONE 5'-MONOPHOSPHATE DEFORMYLASE"/>
    <property type="match status" value="1"/>
</dbReference>
<evidence type="ECO:0000256" key="5">
    <source>
        <dbReference type="ARBA" id="ARBA00024029"/>
    </source>
</evidence>
<keyword evidence="2" id="KW-0479">Metal-binding</keyword>
<sequence>MNAFRILFTYLFCDEFMVSDIPPLALLPLGAHEYHGDHLPFETDWIIAESFAKALTLKTKEKFHITRLPVEKIGYSVEHMDIAGTQTLTFSDAIERWINIGENCYRKGIKRFLLLNAHGGNSPLMSIVITELRKRFSMLAVATSWKRFGLPEGLMTASQHHLDIHGGFLETSLMLYLAPEKVHIKEAKNFHNKQADMIAHHKYLRAYGPHAFGWIMRDLNAQGAAGNASHATSQAGEAIFSHVLCGLCDLLDDISQFKIDALQ</sequence>
<reference evidence="6 7" key="1">
    <citation type="submission" date="2013-04" db="EMBL/GenBank/DDBJ databases">
        <title>The Genome Sequence of Bartonella bacilliformis Ver097.</title>
        <authorList>
            <consortium name="The Broad Institute Genomics Platform"/>
            <consortium name="The Broad Institute Genome Sequencing Center for Infectious Disease"/>
            <person name="Feldgarden M."/>
            <person name="Kirby J."/>
            <person name="Birtles R."/>
            <person name="Dasch G."/>
            <person name="Hendrix L."/>
            <person name="Koehler J."/>
            <person name="Walker B."/>
            <person name="Young S.K."/>
            <person name="Zeng Q."/>
            <person name="Gargeya S."/>
            <person name="Fitzgerald M."/>
            <person name="Haas B."/>
            <person name="Abouelleil A."/>
            <person name="Allen A.W."/>
            <person name="Alvarado L."/>
            <person name="Arachchi H.M."/>
            <person name="Berlin A.M."/>
            <person name="Chapman S.B."/>
            <person name="Gainer-Dewar J."/>
            <person name="Goldberg J."/>
            <person name="Griggs A."/>
            <person name="Gujja S."/>
            <person name="Hansen M."/>
            <person name="Howarth C."/>
            <person name="Imamovic A."/>
            <person name="Ireland A."/>
            <person name="Larimer J."/>
            <person name="McCowan C."/>
            <person name="Murphy C."/>
            <person name="Pearson M."/>
            <person name="Poon T.W."/>
            <person name="Priest M."/>
            <person name="Roberts A."/>
            <person name="Saif S."/>
            <person name="Shea T."/>
            <person name="Sisk P."/>
            <person name="Sykes S."/>
            <person name="Wortman J."/>
            <person name="Nusbaum C."/>
            <person name="Birren B."/>
        </authorList>
    </citation>
    <scope>NUCLEOTIDE SEQUENCE [LARGE SCALE GENOMIC DNA]</scope>
    <source>
        <strain evidence="6 7">Ver097</strain>
    </source>
</reference>
<dbReference type="Gene3D" id="3.40.50.10310">
    <property type="entry name" value="Creatininase"/>
    <property type="match status" value="1"/>
</dbReference>
<organism evidence="6 7">
    <name type="scientific">Bartonella bacilliformis Ver097</name>
    <dbReference type="NCBI Taxonomy" id="1293911"/>
    <lineage>
        <taxon>Bacteria</taxon>
        <taxon>Pseudomonadati</taxon>
        <taxon>Pseudomonadota</taxon>
        <taxon>Alphaproteobacteria</taxon>
        <taxon>Hyphomicrobiales</taxon>
        <taxon>Bartonellaceae</taxon>
        <taxon>Bartonella</taxon>
    </lineage>
</organism>
<evidence type="ECO:0000256" key="3">
    <source>
        <dbReference type="ARBA" id="ARBA00022801"/>
    </source>
</evidence>
<evidence type="ECO:0008006" key="8">
    <source>
        <dbReference type="Google" id="ProtNLM"/>
    </source>
</evidence>
<dbReference type="EMBL" id="ASIV01000008">
    <property type="protein sequence ID" value="KEG18295.1"/>
    <property type="molecule type" value="Genomic_DNA"/>
</dbReference>
<evidence type="ECO:0000313" key="6">
    <source>
        <dbReference type="EMBL" id="KEG18295.1"/>
    </source>
</evidence>
<evidence type="ECO:0000256" key="1">
    <source>
        <dbReference type="ARBA" id="ARBA00001947"/>
    </source>
</evidence>